<dbReference type="AlphaFoldDB" id="A0A1I7BAA1"/>
<evidence type="ECO:0000313" key="1">
    <source>
        <dbReference type="EMBL" id="SFT84129.1"/>
    </source>
</evidence>
<sequence length="136" mass="15374">MGDMPVDRLQLVQHARSKTHQIKLVDKYVNHTYRVISVDVIVERLRQQRDLLSRRAFDVSLHGPPSENVLTNYRRSTCFHTASVGCGQPHCSMQGTPRALGTRNGDSSFMQSVIRSTLCFGNPHATDKVMAFLETF</sequence>
<name>A0A1I7BAA1_9BURK</name>
<protein>
    <submittedName>
        <fullName evidence="1">Uncharacterized protein</fullName>
    </submittedName>
</protein>
<dbReference type="EMBL" id="FPBH01000004">
    <property type="protein sequence ID" value="SFT84129.1"/>
    <property type="molecule type" value="Genomic_DNA"/>
</dbReference>
<dbReference type="Proteomes" id="UP000198844">
    <property type="component" value="Unassembled WGS sequence"/>
</dbReference>
<reference evidence="1 2" key="1">
    <citation type="submission" date="2016-10" db="EMBL/GenBank/DDBJ databases">
        <authorList>
            <person name="de Groot N.N."/>
        </authorList>
    </citation>
    <scope>NUCLEOTIDE SEQUENCE [LARGE SCALE GENOMIC DNA]</scope>
    <source>
        <strain evidence="1 2">LMG 27731</strain>
    </source>
</reference>
<proteinExistence type="predicted"/>
<evidence type="ECO:0000313" key="2">
    <source>
        <dbReference type="Proteomes" id="UP000198844"/>
    </source>
</evidence>
<gene>
    <name evidence="1" type="ORF">SAMN05192563_1004315</name>
</gene>
<organism evidence="1 2">
    <name type="scientific">Paraburkholderia aspalathi</name>
    <dbReference type="NCBI Taxonomy" id="1324617"/>
    <lineage>
        <taxon>Bacteria</taxon>
        <taxon>Pseudomonadati</taxon>
        <taxon>Pseudomonadota</taxon>
        <taxon>Betaproteobacteria</taxon>
        <taxon>Burkholderiales</taxon>
        <taxon>Burkholderiaceae</taxon>
        <taxon>Paraburkholderia</taxon>
    </lineage>
</organism>
<accession>A0A1I7BAA1</accession>